<dbReference type="OrthoDB" id="10345625at2759"/>
<name>A0A813B429_9DINO</name>
<comment type="caution">
    <text evidence="1">The sequence shown here is derived from an EMBL/GenBank/DDBJ whole genome shotgun (WGS) entry which is preliminary data.</text>
</comment>
<proteinExistence type="predicted"/>
<keyword evidence="2" id="KW-1185">Reference proteome</keyword>
<evidence type="ECO:0000313" key="1">
    <source>
        <dbReference type="EMBL" id="CAE7891466.1"/>
    </source>
</evidence>
<organism evidence="1 2">
    <name type="scientific">Symbiodinium necroappetens</name>
    <dbReference type="NCBI Taxonomy" id="1628268"/>
    <lineage>
        <taxon>Eukaryota</taxon>
        <taxon>Sar</taxon>
        <taxon>Alveolata</taxon>
        <taxon>Dinophyceae</taxon>
        <taxon>Suessiales</taxon>
        <taxon>Symbiodiniaceae</taxon>
        <taxon>Symbiodinium</taxon>
    </lineage>
</organism>
<dbReference type="Proteomes" id="UP000601435">
    <property type="component" value="Unassembled WGS sequence"/>
</dbReference>
<protein>
    <submittedName>
        <fullName evidence="1">Uncharacterized protein</fullName>
    </submittedName>
</protein>
<accession>A0A813B429</accession>
<sequence length="125" mass="13741">MVPVMQTAFLLTDTDLSADSQSVTDFLHSHLRAVCDLEQNKQRVMQVLETPDAESFLERAATLQKKVAPVLASKLQTLRAEVDKTLTVLQEQLAEKNLAKASAIEEDMATRLATTKSAARAQITT</sequence>
<gene>
    <name evidence="1" type="ORF">SNEC2469_LOCUS29639</name>
</gene>
<dbReference type="EMBL" id="CAJNJA010067105">
    <property type="protein sequence ID" value="CAE7891466.1"/>
    <property type="molecule type" value="Genomic_DNA"/>
</dbReference>
<evidence type="ECO:0000313" key="2">
    <source>
        <dbReference type="Proteomes" id="UP000601435"/>
    </source>
</evidence>
<feature type="non-terminal residue" evidence="1">
    <location>
        <position position="1"/>
    </location>
</feature>
<reference evidence="1" key="1">
    <citation type="submission" date="2021-02" db="EMBL/GenBank/DDBJ databases">
        <authorList>
            <person name="Dougan E. K."/>
            <person name="Rhodes N."/>
            <person name="Thang M."/>
            <person name="Chan C."/>
        </authorList>
    </citation>
    <scope>NUCLEOTIDE SEQUENCE</scope>
</reference>
<dbReference type="AlphaFoldDB" id="A0A813B429"/>